<dbReference type="PATRIC" id="fig|1329909.3.peg.2973"/>
<proteinExistence type="inferred from homology"/>
<evidence type="ECO:0000256" key="4">
    <source>
        <dbReference type="ARBA" id="ARBA00022989"/>
    </source>
</evidence>
<dbReference type="Proteomes" id="UP000015525">
    <property type="component" value="Unassembled WGS sequence"/>
</dbReference>
<evidence type="ECO:0000256" key="2">
    <source>
        <dbReference type="ARBA" id="ARBA00009190"/>
    </source>
</evidence>
<accession>T0GSI1</accession>
<feature type="transmembrane region" description="Helical" evidence="6">
    <location>
        <begin position="67"/>
        <end position="85"/>
    </location>
</feature>
<dbReference type="Pfam" id="PF01169">
    <property type="entry name" value="GDT1"/>
    <property type="match status" value="2"/>
</dbReference>
<evidence type="ECO:0000256" key="6">
    <source>
        <dbReference type="RuleBase" id="RU365102"/>
    </source>
</evidence>
<comment type="caution">
    <text evidence="7">The sequence shown here is derived from an EMBL/GenBank/DDBJ whole genome shotgun (WGS) entry which is preliminary data.</text>
</comment>
<evidence type="ECO:0000313" key="8">
    <source>
        <dbReference type="Proteomes" id="UP000015525"/>
    </source>
</evidence>
<feature type="transmembrane region" description="Helical" evidence="6">
    <location>
        <begin position="105"/>
        <end position="125"/>
    </location>
</feature>
<feature type="transmembrane region" description="Helical" evidence="6">
    <location>
        <begin position="164"/>
        <end position="188"/>
    </location>
</feature>
<comment type="similarity">
    <text evidence="2 6">Belongs to the GDT1 family.</text>
</comment>
<dbReference type="AlphaFoldDB" id="T0GSI1"/>
<evidence type="ECO:0000256" key="1">
    <source>
        <dbReference type="ARBA" id="ARBA00004141"/>
    </source>
</evidence>
<keyword evidence="4 6" id="KW-1133">Transmembrane helix</keyword>
<name>T0GSI1_9SPHN</name>
<evidence type="ECO:0000313" key="7">
    <source>
        <dbReference type="EMBL" id="EQB02918.1"/>
    </source>
</evidence>
<keyword evidence="5 6" id="KW-0472">Membrane</keyword>
<feature type="transmembrane region" description="Helical" evidence="6">
    <location>
        <begin position="132"/>
        <end position="152"/>
    </location>
</feature>
<dbReference type="GO" id="GO:0046873">
    <property type="term" value="F:metal ion transmembrane transporter activity"/>
    <property type="evidence" value="ECO:0007669"/>
    <property type="project" value="InterPro"/>
</dbReference>
<dbReference type="InterPro" id="IPR001727">
    <property type="entry name" value="GDT1-like"/>
</dbReference>
<keyword evidence="8" id="KW-1185">Reference proteome</keyword>
<dbReference type="GO" id="GO:0016020">
    <property type="term" value="C:membrane"/>
    <property type="evidence" value="ECO:0007669"/>
    <property type="project" value="UniProtKB-SubCell"/>
</dbReference>
<dbReference type="EMBL" id="ATHO01000140">
    <property type="protein sequence ID" value="EQB02918.1"/>
    <property type="molecule type" value="Genomic_DNA"/>
</dbReference>
<evidence type="ECO:0000256" key="5">
    <source>
        <dbReference type="ARBA" id="ARBA00023136"/>
    </source>
</evidence>
<gene>
    <name evidence="7" type="ORF">L288_15460</name>
</gene>
<organism evidence="7 8">
    <name type="scientific">Sphingobium quisquiliarum P25</name>
    <dbReference type="NCBI Taxonomy" id="1329909"/>
    <lineage>
        <taxon>Bacteria</taxon>
        <taxon>Pseudomonadati</taxon>
        <taxon>Pseudomonadota</taxon>
        <taxon>Alphaproteobacteria</taxon>
        <taxon>Sphingomonadales</taxon>
        <taxon>Sphingomonadaceae</taxon>
        <taxon>Sphingobium</taxon>
    </lineage>
</organism>
<feature type="transmembrane region" description="Helical" evidence="6">
    <location>
        <begin position="36"/>
        <end position="60"/>
    </location>
</feature>
<keyword evidence="3 6" id="KW-0812">Transmembrane</keyword>
<dbReference type="RefSeq" id="WP_021239150.1">
    <property type="nucleotide sequence ID" value="NZ_ATHO01000140.1"/>
</dbReference>
<comment type="subcellular location">
    <subcellularLocation>
        <location evidence="1 6">Membrane</location>
        <topology evidence="1 6">Multi-pass membrane protein</topology>
    </subcellularLocation>
</comment>
<evidence type="ECO:0000256" key="3">
    <source>
        <dbReference type="ARBA" id="ARBA00022692"/>
    </source>
</evidence>
<protein>
    <recommendedName>
        <fullName evidence="6">GDT1 family protein</fullName>
    </recommendedName>
</protein>
<reference evidence="7 8" key="1">
    <citation type="journal article" date="2013" name="Genome Announc.">
        <title>Draft Genome Sequence of Sphingobium quisquiliarum Strain P25T, a Novel Hexachlorocyclohexane (HCH)-Degrading Bacterium Isolated from an HCH Dumpsite.</title>
        <authorList>
            <person name="Kumar Singh A."/>
            <person name="Sangwan N."/>
            <person name="Sharma A."/>
            <person name="Gupta V."/>
            <person name="Khurana J.P."/>
            <person name="Lal R."/>
        </authorList>
    </citation>
    <scope>NUCLEOTIDE SEQUENCE [LARGE SCALE GENOMIC DNA]</scope>
    <source>
        <strain evidence="7 8">P25</strain>
    </source>
</reference>
<sequence length="189" mass="18810">MDALLTALLGCLLGGIGDKSQLLALMLSARFRSDGAVIAGAALAVAANAALAAFAGALIGPMLGSQARLLFLALALLMLGGGMLWPVKQPDPLADWPTGPFLTSALGLFILGFGDGPQFLILGIAARTADPVLAGLGGALGMMAALIPAILLRDQLTRAISLRALRIGGAAIFLASGLGAAVSALGLID</sequence>